<feature type="signal peptide" evidence="4">
    <location>
        <begin position="1"/>
        <end position="23"/>
    </location>
</feature>
<proteinExistence type="predicted"/>
<evidence type="ECO:0000256" key="1">
    <source>
        <dbReference type="ARBA" id="ARBA00022723"/>
    </source>
</evidence>
<evidence type="ECO:0000313" key="6">
    <source>
        <dbReference type="EMBL" id="MBB5143635.1"/>
    </source>
</evidence>
<dbReference type="PANTHER" id="PTHR10587:SF133">
    <property type="entry name" value="CHITIN DEACETYLASE 1-RELATED"/>
    <property type="match status" value="1"/>
</dbReference>
<reference evidence="6 7" key="1">
    <citation type="submission" date="2020-08" db="EMBL/GenBank/DDBJ databases">
        <title>Genomic Encyclopedia of Type Strains, Phase IV (KMG-IV): sequencing the most valuable type-strain genomes for metagenomic binning, comparative biology and taxonomic classification.</title>
        <authorList>
            <person name="Goeker M."/>
        </authorList>
    </citation>
    <scope>NUCLEOTIDE SEQUENCE [LARGE SCALE GENOMIC DNA]</scope>
    <source>
        <strain evidence="6 7">DSM 11275</strain>
    </source>
</reference>
<organism evidence="6 7">
    <name type="scientific">Desulfovibrio intestinalis</name>
    <dbReference type="NCBI Taxonomy" id="58621"/>
    <lineage>
        <taxon>Bacteria</taxon>
        <taxon>Pseudomonadati</taxon>
        <taxon>Thermodesulfobacteriota</taxon>
        <taxon>Desulfovibrionia</taxon>
        <taxon>Desulfovibrionales</taxon>
        <taxon>Desulfovibrionaceae</taxon>
        <taxon>Desulfovibrio</taxon>
    </lineage>
</organism>
<sequence>MKPLWIRLWAVFFFALTLSAASAPEARVVDGGVIMDQHMRENLCALTFDDGPSPNTPHLLDMLSEYGIPATFFLLGKQAERYPALVQRIVAEGHEVGNHSYSHPNLRLLSPANKANEIARTDAILRSLGANPSFLRPPYGSYDNYTVAAAEELGLGIMLWSLDSRDWKSLPANYAVLRSTRGTVYGPGALRGVFLFHDTHKRTVEDLPRIISDLRAGGCQRFVTVSDYLDGLLDPEPGVLMTRRSQPDALAAARKSEQAAQPKENFQEMPPESYPAGTAKLPLARTSRPWQSEDAAAAEGLQSNAQSDNQASNADGSQTHQPAGQPPLLRVAPVAPGPNSGLPVGGPVSGPAAEAASAGA</sequence>
<dbReference type="GO" id="GO:0005975">
    <property type="term" value="P:carbohydrate metabolic process"/>
    <property type="evidence" value="ECO:0007669"/>
    <property type="project" value="InterPro"/>
</dbReference>
<keyword evidence="2" id="KW-0378">Hydrolase</keyword>
<dbReference type="InterPro" id="IPR011330">
    <property type="entry name" value="Glyco_hydro/deAcase_b/a-brl"/>
</dbReference>
<dbReference type="InterPro" id="IPR050248">
    <property type="entry name" value="Polysacc_deacetylase_ArnD"/>
</dbReference>
<dbReference type="InterPro" id="IPR002509">
    <property type="entry name" value="NODB_dom"/>
</dbReference>
<keyword evidence="1" id="KW-0479">Metal-binding</keyword>
<evidence type="ECO:0000313" key="7">
    <source>
        <dbReference type="Proteomes" id="UP000539075"/>
    </source>
</evidence>
<evidence type="ECO:0000256" key="4">
    <source>
        <dbReference type="SAM" id="SignalP"/>
    </source>
</evidence>
<dbReference type="Pfam" id="PF01522">
    <property type="entry name" value="Polysacc_deac_1"/>
    <property type="match status" value="1"/>
</dbReference>
<dbReference type="Gene3D" id="3.20.20.370">
    <property type="entry name" value="Glycoside hydrolase/deacetylase"/>
    <property type="match status" value="1"/>
</dbReference>
<accession>A0A7W8C0Z1</accession>
<dbReference type="Proteomes" id="UP000539075">
    <property type="component" value="Unassembled WGS sequence"/>
</dbReference>
<dbReference type="GO" id="GO:0016020">
    <property type="term" value="C:membrane"/>
    <property type="evidence" value="ECO:0007669"/>
    <property type="project" value="TreeGrafter"/>
</dbReference>
<dbReference type="EMBL" id="JACHGO010000004">
    <property type="protein sequence ID" value="MBB5143635.1"/>
    <property type="molecule type" value="Genomic_DNA"/>
</dbReference>
<feature type="compositionally biased region" description="Low complexity" evidence="3">
    <location>
        <begin position="349"/>
        <end position="360"/>
    </location>
</feature>
<keyword evidence="4" id="KW-0732">Signal</keyword>
<evidence type="ECO:0000256" key="3">
    <source>
        <dbReference type="SAM" id="MobiDB-lite"/>
    </source>
</evidence>
<dbReference type="CDD" id="cd10917">
    <property type="entry name" value="CE4_NodB_like_6s_7s"/>
    <property type="match status" value="1"/>
</dbReference>
<dbReference type="PROSITE" id="PS51677">
    <property type="entry name" value="NODB"/>
    <property type="match status" value="1"/>
</dbReference>
<dbReference type="RefSeq" id="WP_246388049.1">
    <property type="nucleotide sequence ID" value="NZ_JACHGO010000004.1"/>
</dbReference>
<dbReference type="PANTHER" id="PTHR10587">
    <property type="entry name" value="GLYCOSYL TRANSFERASE-RELATED"/>
    <property type="match status" value="1"/>
</dbReference>
<comment type="caution">
    <text evidence="6">The sequence shown here is derived from an EMBL/GenBank/DDBJ whole genome shotgun (WGS) entry which is preliminary data.</text>
</comment>
<feature type="chain" id="PRO_5030585375" evidence="4">
    <location>
        <begin position="24"/>
        <end position="360"/>
    </location>
</feature>
<dbReference type="GO" id="GO:0046872">
    <property type="term" value="F:metal ion binding"/>
    <property type="evidence" value="ECO:0007669"/>
    <property type="project" value="UniProtKB-KW"/>
</dbReference>
<protein>
    <submittedName>
        <fullName evidence="6">Peptidoglycan/xylan/chitin deacetylase (PgdA/CDA1 family)</fullName>
    </submittedName>
</protein>
<dbReference type="SUPFAM" id="SSF88713">
    <property type="entry name" value="Glycoside hydrolase/deacetylase"/>
    <property type="match status" value="1"/>
</dbReference>
<gene>
    <name evidence="6" type="ORF">HNQ38_001732</name>
</gene>
<keyword evidence="7" id="KW-1185">Reference proteome</keyword>
<feature type="region of interest" description="Disordered" evidence="3">
    <location>
        <begin position="246"/>
        <end position="360"/>
    </location>
</feature>
<feature type="compositionally biased region" description="Polar residues" evidence="3">
    <location>
        <begin position="301"/>
        <end position="322"/>
    </location>
</feature>
<evidence type="ECO:0000259" key="5">
    <source>
        <dbReference type="PROSITE" id="PS51677"/>
    </source>
</evidence>
<evidence type="ECO:0000256" key="2">
    <source>
        <dbReference type="ARBA" id="ARBA00022801"/>
    </source>
</evidence>
<name>A0A7W8C0Z1_9BACT</name>
<dbReference type="GO" id="GO:0016810">
    <property type="term" value="F:hydrolase activity, acting on carbon-nitrogen (but not peptide) bonds"/>
    <property type="evidence" value="ECO:0007669"/>
    <property type="project" value="InterPro"/>
</dbReference>
<dbReference type="AlphaFoldDB" id="A0A7W8C0Z1"/>
<feature type="domain" description="NodB homology" evidence="5">
    <location>
        <begin position="42"/>
        <end position="223"/>
    </location>
</feature>